<name>A0A8I2KS34_9GAMM</name>
<reference evidence="2 4" key="2">
    <citation type="submission" date="2023-10" db="EMBL/GenBank/DDBJ databases">
        <title>To unveil natural product biosynthetic capacity in Pseudoalteromonas.</title>
        <authorList>
            <person name="Wang J."/>
        </authorList>
    </citation>
    <scope>NUCLEOTIDE SEQUENCE [LARGE SCALE GENOMIC DNA]</scope>
    <source>
        <strain evidence="2 4">DSM 15914</strain>
    </source>
</reference>
<evidence type="ECO:0000313" key="3">
    <source>
        <dbReference type="Proteomes" id="UP000646877"/>
    </source>
</evidence>
<dbReference type="Proteomes" id="UP000646877">
    <property type="component" value="Unassembled WGS sequence"/>
</dbReference>
<sequence length="220" mass="25379">MQRIFAIATLLLSGCSTQTLHIFESGLDEGTRANLVQALEKRDIHYRFTELPVPLQYESAQLNIPPMTSGDKWLRDIEYVVKNIGFDTLTISEFNMEGHRYTPNNAGLYLVQNRAVQALPDLLFAHQCKDDSIQLQLKPNGHWQQVGTEYRGRWIYKSNSLTLTWHEKSEQHPYQQVYAEREHTVQTLQGPKPAKTFTRQQLFDGPVPVFNCDLQVIFAE</sequence>
<evidence type="ECO:0008006" key="5">
    <source>
        <dbReference type="Google" id="ProtNLM"/>
    </source>
</evidence>
<proteinExistence type="predicted"/>
<keyword evidence="4" id="KW-1185">Reference proteome</keyword>
<evidence type="ECO:0000313" key="2">
    <source>
        <dbReference type="EMBL" id="WOX28980.1"/>
    </source>
</evidence>
<gene>
    <name evidence="1" type="ORF">F9Y85_18550</name>
    <name evidence="2" type="ORF">R5H13_01515</name>
</gene>
<dbReference type="AlphaFoldDB" id="A0A8I2KS34"/>
<dbReference type="PROSITE" id="PS51257">
    <property type="entry name" value="PROKAR_LIPOPROTEIN"/>
    <property type="match status" value="1"/>
</dbReference>
<dbReference type="EMBL" id="WEIA01000014">
    <property type="protein sequence ID" value="NLR23272.1"/>
    <property type="molecule type" value="Genomic_DNA"/>
</dbReference>
<protein>
    <recommendedName>
        <fullName evidence="5">Lipoprotein</fullName>
    </recommendedName>
</protein>
<dbReference type="RefSeq" id="WP_193522337.1">
    <property type="nucleotide sequence ID" value="NZ_CBCSDF010000018.1"/>
</dbReference>
<accession>A0A8I2KS34</accession>
<dbReference type="EMBL" id="CP137578">
    <property type="protein sequence ID" value="WOX28980.1"/>
    <property type="molecule type" value="Genomic_DNA"/>
</dbReference>
<dbReference type="Proteomes" id="UP001304419">
    <property type="component" value="Chromosome 1"/>
</dbReference>
<organism evidence="1 3">
    <name type="scientific">Pseudoalteromonas maricaloris</name>
    <dbReference type="NCBI Taxonomy" id="184924"/>
    <lineage>
        <taxon>Bacteria</taxon>
        <taxon>Pseudomonadati</taxon>
        <taxon>Pseudomonadota</taxon>
        <taxon>Gammaproteobacteria</taxon>
        <taxon>Alteromonadales</taxon>
        <taxon>Pseudoalteromonadaceae</taxon>
        <taxon>Pseudoalteromonas</taxon>
    </lineage>
</organism>
<evidence type="ECO:0000313" key="1">
    <source>
        <dbReference type="EMBL" id="NLR23272.1"/>
    </source>
</evidence>
<reference evidence="1" key="1">
    <citation type="submission" date="2019-10" db="EMBL/GenBank/DDBJ databases">
        <authorList>
            <person name="Paulsen S."/>
        </authorList>
    </citation>
    <scope>NUCLEOTIDE SEQUENCE</scope>
    <source>
        <strain evidence="1">LMG 19692</strain>
    </source>
</reference>
<evidence type="ECO:0000313" key="4">
    <source>
        <dbReference type="Proteomes" id="UP001304419"/>
    </source>
</evidence>